<proteinExistence type="predicted"/>
<dbReference type="OrthoDB" id="10650747at2759"/>
<dbReference type="HOGENOM" id="CLU_1713362_0_0_1"/>
<dbReference type="GeneID" id="20343475"/>
<sequence length="153" mass="14866">MKTPSLRTALHALLIAWAPATAALAESSPPDRAVLDAAAAAGPGKLTTTASNTKDGKLSVLQEALRSVVPHASRTGGGGGIPGAADEDVAAAAAAAARQKREQQGEEGGGDGEAIAGIPAAATVTPTTAIAAPHGRAEAASDSPGHRADELAV</sequence>
<evidence type="ECO:0000313" key="4">
    <source>
        <dbReference type="EnsemblFungi" id="EJT77914"/>
    </source>
</evidence>
<feature type="signal peptide" evidence="2">
    <location>
        <begin position="1"/>
        <end position="25"/>
    </location>
</feature>
<keyword evidence="2" id="KW-0732">Signal</keyword>
<organism evidence="3">
    <name type="scientific">Gaeumannomyces tritici (strain R3-111a-1)</name>
    <name type="common">Wheat and barley take-all root rot fungus</name>
    <name type="synonym">Gaeumannomyces graminis var. tritici</name>
    <dbReference type="NCBI Taxonomy" id="644352"/>
    <lineage>
        <taxon>Eukaryota</taxon>
        <taxon>Fungi</taxon>
        <taxon>Dikarya</taxon>
        <taxon>Ascomycota</taxon>
        <taxon>Pezizomycotina</taxon>
        <taxon>Sordariomycetes</taxon>
        <taxon>Sordariomycetidae</taxon>
        <taxon>Magnaporthales</taxon>
        <taxon>Magnaporthaceae</taxon>
        <taxon>Gaeumannomyces</taxon>
    </lineage>
</organism>
<dbReference type="Proteomes" id="UP000006039">
    <property type="component" value="Unassembled WGS sequence"/>
</dbReference>
<reference evidence="3" key="3">
    <citation type="submission" date="2010-09" db="EMBL/GenBank/DDBJ databases">
        <title>Annotation of Gaeumannomyces graminis var. tritici R3-111a-1.</title>
        <authorList>
            <consortium name="The Broad Institute Genome Sequencing Platform"/>
            <person name="Ma L.-J."/>
            <person name="Dead R."/>
            <person name="Young S.K."/>
            <person name="Zeng Q."/>
            <person name="Gargeya S."/>
            <person name="Fitzgerald M."/>
            <person name="Haas B."/>
            <person name="Abouelleil A."/>
            <person name="Alvarado L."/>
            <person name="Arachchi H.M."/>
            <person name="Berlin A."/>
            <person name="Brown A."/>
            <person name="Chapman S.B."/>
            <person name="Chen Z."/>
            <person name="Dunbar C."/>
            <person name="Freedman E."/>
            <person name="Gearin G."/>
            <person name="Gellesch M."/>
            <person name="Goldberg J."/>
            <person name="Griggs A."/>
            <person name="Gujja S."/>
            <person name="Heiman D."/>
            <person name="Howarth C."/>
            <person name="Larson L."/>
            <person name="Lui A."/>
            <person name="MacDonald P.J.P."/>
            <person name="Mehta T."/>
            <person name="Montmayeur A."/>
            <person name="Murphy C."/>
            <person name="Neiman D."/>
            <person name="Pearson M."/>
            <person name="Priest M."/>
            <person name="Roberts A."/>
            <person name="Saif S."/>
            <person name="Shea T."/>
            <person name="Shenoy N."/>
            <person name="Sisk P."/>
            <person name="Stolte C."/>
            <person name="Sykes S."/>
            <person name="Yandava C."/>
            <person name="Wortman J."/>
            <person name="Nusbaum C."/>
            <person name="Birren B."/>
        </authorList>
    </citation>
    <scope>NUCLEOTIDE SEQUENCE</scope>
    <source>
        <strain evidence="3">R3-111a-1</strain>
    </source>
</reference>
<evidence type="ECO:0000313" key="5">
    <source>
        <dbReference type="Proteomes" id="UP000006039"/>
    </source>
</evidence>
<dbReference type="EMBL" id="GL385396">
    <property type="protein sequence ID" value="EJT77914.1"/>
    <property type="molecule type" value="Genomic_DNA"/>
</dbReference>
<evidence type="ECO:0000313" key="3">
    <source>
        <dbReference type="EMBL" id="EJT77914.1"/>
    </source>
</evidence>
<name>J3NP11_GAET3</name>
<feature type="compositionally biased region" description="Low complexity" evidence="1">
    <location>
        <begin position="113"/>
        <end position="133"/>
    </location>
</feature>
<dbReference type="AlphaFoldDB" id="J3NP11"/>
<feature type="compositionally biased region" description="Basic and acidic residues" evidence="1">
    <location>
        <begin position="135"/>
        <end position="153"/>
    </location>
</feature>
<gene>
    <name evidence="4" type="primary">20343475</name>
    <name evidence="3" type="ORF">GGTG_03017</name>
</gene>
<dbReference type="VEuPathDB" id="FungiDB:GGTG_03017"/>
<evidence type="ECO:0000256" key="2">
    <source>
        <dbReference type="SAM" id="SignalP"/>
    </source>
</evidence>
<dbReference type="EnsemblFungi" id="EJT77914">
    <property type="protein sequence ID" value="EJT77914"/>
    <property type="gene ID" value="GGTG_03017"/>
</dbReference>
<reference evidence="4" key="4">
    <citation type="journal article" date="2015" name="G3 (Bethesda)">
        <title>Genome sequences of three phytopathogenic species of the Magnaporthaceae family of fungi.</title>
        <authorList>
            <person name="Okagaki L.H."/>
            <person name="Nunes C.C."/>
            <person name="Sailsbery J."/>
            <person name="Clay B."/>
            <person name="Brown D."/>
            <person name="John T."/>
            <person name="Oh Y."/>
            <person name="Young N."/>
            <person name="Fitzgerald M."/>
            <person name="Haas B.J."/>
            <person name="Zeng Q."/>
            <person name="Young S."/>
            <person name="Adiconis X."/>
            <person name="Fan L."/>
            <person name="Levin J.Z."/>
            <person name="Mitchell T.K."/>
            <person name="Okubara P.A."/>
            <person name="Farman M.L."/>
            <person name="Kohn L.M."/>
            <person name="Birren B."/>
            <person name="Ma L.-J."/>
            <person name="Dean R.A."/>
        </authorList>
    </citation>
    <scope>NUCLEOTIDE SEQUENCE</scope>
    <source>
        <strain evidence="4">R3-111a-1</strain>
    </source>
</reference>
<dbReference type="eggNOG" id="ENOG502RNCK">
    <property type="taxonomic scope" value="Eukaryota"/>
</dbReference>
<reference evidence="4" key="5">
    <citation type="submission" date="2018-04" db="UniProtKB">
        <authorList>
            <consortium name="EnsemblFungi"/>
        </authorList>
    </citation>
    <scope>IDENTIFICATION</scope>
    <source>
        <strain evidence="4">R3-111a-1</strain>
    </source>
</reference>
<dbReference type="RefSeq" id="XP_009219059.1">
    <property type="nucleotide sequence ID" value="XM_009220795.1"/>
</dbReference>
<reference evidence="3" key="2">
    <citation type="submission" date="2010-07" db="EMBL/GenBank/DDBJ databases">
        <authorList>
            <consortium name="The Broad Institute Genome Sequencing Platform"/>
            <consortium name="Broad Institute Genome Sequencing Center for Infectious Disease"/>
            <person name="Ma L.-J."/>
            <person name="Dead R."/>
            <person name="Young S."/>
            <person name="Zeng Q."/>
            <person name="Koehrsen M."/>
            <person name="Alvarado L."/>
            <person name="Berlin A."/>
            <person name="Chapman S.B."/>
            <person name="Chen Z."/>
            <person name="Freedman E."/>
            <person name="Gellesch M."/>
            <person name="Goldberg J."/>
            <person name="Griggs A."/>
            <person name="Gujja S."/>
            <person name="Heilman E.R."/>
            <person name="Heiman D."/>
            <person name="Hepburn T."/>
            <person name="Howarth C."/>
            <person name="Jen D."/>
            <person name="Larson L."/>
            <person name="Mehta T."/>
            <person name="Neiman D."/>
            <person name="Pearson M."/>
            <person name="Roberts A."/>
            <person name="Saif S."/>
            <person name="Shea T."/>
            <person name="Shenoy N."/>
            <person name="Sisk P."/>
            <person name="Stolte C."/>
            <person name="Sykes S."/>
            <person name="Walk T."/>
            <person name="White J."/>
            <person name="Yandava C."/>
            <person name="Haas B."/>
            <person name="Nusbaum C."/>
            <person name="Birren B."/>
        </authorList>
    </citation>
    <scope>NUCLEOTIDE SEQUENCE</scope>
    <source>
        <strain evidence="3">R3-111a-1</strain>
    </source>
</reference>
<accession>J3NP11</accession>
<feature type="region of interest" description="Disordered" evidence="1">
    <location>
        <begin position="69"/>
        <end position="153"/>
    </location>
</feature>
<evidence type="ECO:0000256" key="1">
    <source>
        <dbReference type="SAM" id="MobiDB-lite"/>
    </source>
</evidence>
<protein>
    <submittedName>
        <fullName evidence="3 4">Uncharacterized protein</fullName>
    </submittedName>
</protein>
<reference evidence="5" key="1">
    <citation type="submission" date="2010-07" db="EMBL/GenBank/DDBJ databases">
        <title>The genome sequence of Gaeumannomyces graminis var. tritici strain R3-111a-1.</title>
        <authorList>
            <consortium name="The Broad Institute Genome Sequencing Platform"/>
            <person name="Ma L.-J."/>
            <person name="Dead R."/>
            <person name="Young S."/>
            <person name="Zeng Q."/>
            <person name="Koehrsen M."/>
            <person name="Alvarado L."/>
            <person name="Berlin A."/>
            <person name="Chapman S.B."/>
            <person name="Chen Z."/>
            <person name="Freedman E."/>
            <person name="Gellesch M."/>
            <person name="Goldberg J."/>
            <person name="Griggs A."/>
            <person name="Gujja S."/>
            <person name="Heilman E.R."/>
            <person name="Heiman D."/>
            <person name="Hepburn T."/>
            <person name="Howarth C."/>
            <person name="Jen D."/>
            <person name="Larson L."/>
            <person name="Mehta T."/>
            <person name="Neiman D."/>
            <person name="Pearson M."/>
            <person name="Roberts A."/>
            <person name="Saif S."/>
            <person name="Shea T."/>
            <person name="Shenoy N."/>
            <person name="Sisk P."/>
            <person name="Stolte C."/>
            <person name="Sykes S."/>
            <person name="Walk T."/>
            <person name="White J."/>
            <person name="Yandava C."/>
            <person name="Haas B."/>
            <person name="Nusbaum C."/>
            <person name="Birren B."/>
        </authorList>
    </citation>
    <scope>NUCLEOTIDE SEQUENCE [LARGE SCALE GENOMIC DNA]</scope>
    <source>
        <strain evidence="5">R3-111a-1</strain>
    </source>
</reference>
<keyword evidence="5" id="KW-1185">Reference proteome</keyword>
<feature type="chain" id="PRO_5015094266" evidence="2">
    <location>
        <begin position="26"/>
        <end position="153"/>
    </location>
</feature>